<evidence type="ECO:0000313" key="2">
    <source>
        <dbReference type="Proteomes" id="UP000821845"/>
    </source>
</evidence>
<name>A0ACB7S4H9_HYAAI</name>
<organism evidence="1 2">
    <name type="scientific">Hyalomma asiaticum</name>
    <name type="common">Tick</name>
    <dbReference type="NCBI Taxonomy" id="266040"/>
    <lineage>
        <taxon>Eukaryota</taxon>
        <taxon>Metazoa</taxon>
        <taxon>Ecdysozoa</taxon>
        <taxon>Arthropoda</taxon>
        <taxon>Chelicerata</taxon>
        <taxon>Arachnida</taxon>
        <taxon>Acari</taxon>
        <taxon>Parasitiformes</taxon>
        <taxon>Ixodida</taxon>
        <taxon>Ixodoidea</taxon>
        <taxon>Ixodidae</taxon>
        <taxon>Hyalomminae</taxon>
        <taxon>Hyalomma</taxon>
    </lineage>
</organism>
<proteinExistence type="predicted"/>
<keyword evidence="2" id="KW-1185">Reference proteome</keyword>
<reference evidence="1" key="1">
    <citation type="submission" date="2020-05" db="EMBL/GenBank/DDBJ databases">
        <title>Large-scale comparative analyses of tick genomes elucidate their genetic diversity and vector capacities.</title>
        <authorList>
            <person name="Jia N."/>
            <person name="Wang J."/>
            <person name="Shi W."/>
            <person name="Du L."/>
            <person name="Sun Y."/>
            <person name="Zhan W."/>
            <person name="Jiang J."/>
            <person name="Wang Q."/>
            <person name="Zhang B."/>
            <person name="Ji P."/>
            <person name="Sakyi L.B."/>
            <person name="Cui X."/>
            <person name="Yuan T."/>
            <person name="Jiang B."/>
            <person name="Yang W."/>
            <person name="Lam T.T.-Y."/>
            <person name="Chang Q."/>
            <person name="Ding S."/>
            <person name="Wang X."/>
            <person name="Zhu J."/>
            <person name="Ruan X."/>
            <person name="Zhao L."/>
            <person name="Wei J."/>
            <person name="Que T."/>
            <person name="Du C."/>
            <person name="Cheng J."/>
            <person name="Dai P."/>
            <person name="Han X."/>
            <person name="Huang E."/>
            <person name="Gao Y."/>
            <person name="Liu J."/>
            <person name="Shao H."/>
            <person name="Ye R."/>
            <person name="Li L."/>
            <person name="Wei W."/>
            <person name="Wang X."/>
            <person name="Wang C."/>
            <person name="Yang T."/>
            <person name="Huo Q."/>
            <person name="Li W."/>
            <person name="Guo W."/>
            <person name="Chen H."/>
            <person name="Zhou L."/>
            <person name="Ni X."/>
            <person name="Tian J."/>
            <person name="Zhou Y."/>
            <person name="Sheng Y."/>
            <person name="Liu T."/>
            <person name="Pan Y."/>
            <person name="Xia L."/>
            <person name="Li J."/>
            <person name="Zhao F."/>
            <person name="Cao W."/>
        </authorList>
    </citation>
    <scope>NUCLEOTIDE SEQUENCE</scope>
    <source>
        <strain evidence="1">Hyas-2018</strain>
    </source>
</reference>
<gene>
    <name evidence="1" type="ORF">HPB50_005875</name>
</gene>
<accession>A0ACB7S4H9</accession>
<sequence length="145" mass="16464">MRITVQPSFFGLEVCEYKKPILLVTFVCFIGSKDVQQSEPTYNTTVQEGSELLEDRGWHTNPDHTVYALPPQQRPVRTNQAKERRPHFLFARALARRWALTPSWPSACLAPLLLSRFCLSALGPQRKDGAGLDRSPEGRSRPARM</sequence>
<dbReference type="Proteomes" id="UP000821845">
    <property type="component" value="Chromosome 5"/>
</dbReference>
<comment type="caution">
    <text evidence="1">The sequence shown here is derived from an EMBL/GenBank/DDBJ whole genome shotgun (WGS) entry which is preliminary data.</text>
</comment>
<evidence type="ECO:0000313" key="1">
    <source>
        <dbReference type="EMBL" id="KAH6929788.1"/>
    </source>
</evidence>
<dbReference type="EMBL" id="CM023485">
    <property type="protein sequence ID" value="KAH6929788.1"/>
    <property type="molecule type" value="Genomic_DNA"/>
</dbReference>
<protein>
    <submittedName>
        <fullName evidence="1">Uncharacterized protein</fullName>
    </submittedName>
</protein>